<comment type="caution">
    <text evidence="1">The sequence shown here is derived from an EMBL/GenBank/DDBJ whole genome shotgun (WGS) entry which is preliminary data.</text>
</comment>
<dbReference type="EMBL" id="JBBHLL010000464">
    <property type="protein sequence ID" value="KAK7802381.1"/>
    <property type="molecule type" value="Genomic_DNA"/>
</dbReference>
<organism evidence="1 2">
    <name type="scientific">Myodes glareolus</name>
    <name type="common">Bank vole</name>
    <name type="synonym">Clethrionomys glareolus</name>
    <dbReference type="NCBI Taxonomy" id="447135"/>
    <lineage>
        <taxon>Eukaryota</taxon>
        <taxon>Metazoa</taxon>
        <taxon>Chordata</taxon>
        <taxon>Craniata</taxon>
        <taxon>Vertebrata</taxon>
        <taxon>Euteleostomi</taxon>
        <taxon>Mammalia</taxon>
        <taxon>Eutheria</taxon>
        <taxon>Euarchontoglires</taxon>
        <taxon>Glires</taxon>
        <taxon>Rodentia</taxon>
        <taxon>Myomorpha</taxon>
        <taxon>Muroidea</taxon>
        <taxon>Cricetidae</taxon>
        <taxon>Arvicolinae</taxon>
        <taxon>Myodes</taxon>
    </lineage>
</organism>
<evidence type="ECO:0000313" key="1">
    <source>
        <dbReference type="EMBL" id="KAK7802381.1"/>
    </source>
</evidence>
<sequence length="306" mass="32625">MPLHSLVGESHSLETHVELALRSRARWKLTVVPSALHGHGGSPGPRTLRNEQIKMLPSHPHIPALASPRNELCLQHPLPAAIGREGPSASEPHISVPPGCGDHEYFGPPHSKPKKLLLHPEAPGERLCGLVPKRRPSSRGCLRTLGLPRGLGCCCFSVICLLWSCPFPASTFPKSPAAPPLPSTTAGPERADCANEDWALPSCPPQGWAPHACLATCANVVPPLHLGAGCSFHLQVRRYHCPTFRSLSCPVPCAVCLSTCLYSSRRDILPHIKPRSCPLRPPPEPVSLLPPHAISLAASLALGSGS</sequence>
<keyword evidence="2" id="KW-1185">Reference proteome</keyword>
<reference evidence="1 2" key="1">
    <citation type="journal article" date="2023" name="bioRxiv">
        <title>Conserved and derived expression patterns and positive selection on dental genes reveal complex evolutionary context of ever-growing rodent molars.</title>
        <authorList>
            <person name="Calamari Z.T."/>
            <person name="Song A."/>
            <person name="Cohen E."/>
            <person name="Akter M."/>
            <person name="Roy R.D."/>
            <person name="Hallikas O."/>
            <person name="Christensen M.M."/>
            <person name="Li P."/>
            <person name="Marangoni P."/>
            <person name="Jernvall J."/>
            <person name="Klein O.D."/>
        </authorList>
    </citation>
    <scope>NUCLEOTIDE SEQUENCE [LARGE SCALE GENOMIC DNA]</scope>
    <source>
        <strain evidence="1">V071</strain>
    </source>
</reference>
<dbReference type="AlphaFoldDB" id="A0AAW0HLN4"/>
<name>A0AAW0HLN4_MYOGA</name>
<accession>A0AAW0HLN4</accession>
<proteinExistence type="predicted"/>
<dbReference type="Proteomes" id="UP001488838">
    <property type="component" value="Unassembled WGS sequence"/>
</dbReference>
<gene>
    <name evidence="1" type="ORF">U0070_023498</name>
</gene>
<evidence type="ECO:0000313" key="2">
    <source>
        <dbReference type="Proteomes" id="UP001488838"/>
    </source>
</evidence>
<protein>
    <submittedName>
        <fullName evidence="1">Uncharacterized protein</fullName>
    </submittedName>
</protein>